<dbReference type="AlphaFoldDB" id="A0A9W6L9M0"/>
<evidence type="ECO:0000313" key="1">
    <source>
        <dbReference type="EMBL" id="GLI36582.1"/>
    </source>
</evidence>
<dbReference type="Proteomes" id="UP001144352">
    <property type="component" value="Unassembled WGS sequence"/>
</dbReference>
<proteinExistence type="predicted"/>
<sequence length="100" mass="11462">MDTKVNAICWGSIHGKKRRAYLRGPQRMVKCQGVPNGTPLAVGRNNNHITDVPQCLCKRPYPRSPNSVVIRNKNFHSFLKMFTRKADKKIDGFGVRNRLR</sequence>
<name>A0A9W6L9M0_9BACT</name>
<dbReference type="EMBL" id="BSDS01000001">
    <property type="protein sequence ID" value="GLI36582.1"/>
    <property type="molecule type" value="Genomic_DNA"/>
</dbReference>
<comment type="caution">
    <text evidence="1">The sequence shown here is derived from an EMBL/GenBank/DDBJ whole genome shotgun (WGS) entry which is preliminary data.</text>
</comment>
<reference evidence="1" key="1">
    <citation type="submission" date="2022-12" db="EMBL/GenBank/DDBJ databases">
        <title>Reference genome sequencing for broad-spectrum identification of bacterial and archaeal isolates by mass spectrometry.</title>
        <authorList>
            <person name="Sekiguchi Y."/>
            <person name="Tourlousse D.M."/>
        </authorList>
    </citation>
    <scope>NUCLEOTIDE SEQUENCE</scope>
    <source>
        <strain evidence="1">H2</strain>
    </source>
</reference>
<evidence type="ECO:0000313" key="2">
    <source>
        <dbReference type="Proteomes" id="UP001144352"/>
    </source>
</evidence>
<gene>
    <name evidence="1" type="ORF">GHYDROH2_00830</name>
</gene>
<keyword evidence="2" id="KW-1185">Reference proteome</keyword>
<protein>
    <submittedName>
        <fullName evidence="1">Uncharacterized protein</fullName>
    </submittedName>
</protein>
<accession>A0A9W6L9M0</accession>
<organism evidence="1 2">
    <name type="scientific">Geobacter hydrogenophilus</name>
    <dbReference type="NCBI Taxonomy" id="40983"/>
    <lineage>
        <taxon>Bacteria</taxon>
        <taxon>Pseudomonadati</taxon>
        <taxon>Thermodesulfobacteriota</taxon>
        <taxon>Desulfuromonadia</taxon>
        <taxon>Geobacterales</taxon>
        <taxon>Geobacteraceae</taxon>
        <taxon>Geobacter</taxon>
    </lineage>
</organism>